<sequence length="98" mass="10827">MSLTLSQRGLDLAGRITAALFGGYALAFGFTAFLTVYLPLSRPDRVVTASLLCFAVWVAAVLYAFAARSAWRAWLWLAVLALLLGLFAYLPTEWRTRP</sequence>
<evidence type="ECO:0000256" key="1">
    <source>
        <dbReference type="SAM" id="Phobius"/>
    </source>
</evidence>
<reference evidence="2" key="1">
    <citation type="submission" date="2022-03" db="EMBL/GenBank/DDBJ databases">
        <title>Pseudomonas marianensis sp. nov., a marine bacterium isolated from deep-sea sediments of the Mariana Trench.</title>
        <authorList>
            <person name="Wei Y."/>
        </authorList>
    </citation>
    <scope>NUCLEOTIDE SEQUENCE</scope>
    <source>
        <strain evidence="2">PS1</strain>
    </source>
</reference>
<dbReference type="RefSeq" id="WP_243605407.1">
    <property type="nucleotide sequence ID" value="NZ_JALGRD010000004.1"/>
</dbReference>
<gene>
    <name evidence="2" type="ORF">MST27_07775</name>
</gene>
<feature type="transmembrane region" description="Helical" evidence="1">
    <location>
        <begin position="73"/>
        <end position="90"/>
    </location>
</feature>
<proteinExistence type="predicted"/>
<dbReference type="Pfam" id="PF12365">
    <property type="entry name" value="DUF3649"/>
    <property type="match status" value="1"/>
</dbReference>
<accession>A0A9X2AU91</accession>
<protein>
    <submittedName>
        <fullName evidence="2">DUF3649 domain-containing protein</fullName>
    </submittedName>
</protein>
<keyword evidence="1" id="KW-0472">Membrane</keyword>
<keyword evidence="3" id="KW-1185">Reference proteome</keyword>
<organism evidence="2 3">
    <name type="scientific">Stutzerimonas marianensis</name>
    <dbReference type="NCBI Taxonomy" id="2929513"/>
    <lineage>
        <taxon>Bacteria</taxon>
        <taxon>Pseudomonadati</taxon>
        <taxon>Pseudomonadota</taxon>
        <taxon>Gammaproteobacteria</taxon>
        <taxon>Pseudomonadales</taxon>
        <taxon>Pseudomonadaceae</taxon>
        <taxon>Stutzerimonas</taxon>
    </lineage>
</organism>
<keyword evidence="1" id="KW-0812">Transmembrane</keyword>
<name>A0A9X2AU91_9GAMM</name>
<dbReference type="Proteomes" id="UP001139682">
    <property type="component" value="Unassembled WGS sequence"/>
</dbReference>
<comment type="caution">
    <text evidence="2">The sequence shown here is derived from an EMBL/GenBank/DDBJ whole genome shotgun (WGS) entry which is preliminary data.</text>
</comment>
<evidence type="ECO:0000313" key="3">
    <source>
        <dbReference type="Proteomes" id="UP001139682"/>
    </source>
</evidence>
<evidence type="ECO:0000313" key="2">
    <source>
        <dbReference type="EMBL" id="MCJ0973267.1"/>
    </source>
</evidence>
<dbReference type="AlphaFoldDB" id="A0A9X2AU91"/>
<feature type="transmembrane region" description="Helical" evidence="1">
    <location>
        <begin position="12"/>
        <end position="40"/>
    </location>
</feature>
<dbReference type="EMBL" id="JALGRD010000004">
    <property type="protein sequence ID" value="MCJ0973267.1"/>
    <property type="molecule type" value="Genomic_DNA"/>
</dbReference>
<dbReference type="InterPro" id="IPR022109">
    <property type="entry name" value="DUF3649"/>
</dbReference>
<feature type="transmembrane region" description="Helical" evidence="1">
    <location>
        <begin position="46"/>
        <end position="66"/>
    </location>
</feature>
<keyword evidence="1" id="KW-1133">Transmembrane helix</keyword>